<protein>
    <submittedName>
        <fullName evidence="1">Uncharacterized protein</fullName>
    </submittedName>
</protein>
<proteinExistence type="predicted"/>
<accession>A0A6P1LDI8</accession>
<gene>
    <name evidence="1" type="ORF">EER00_01015</name>
</gene>
<dbReference type="RefSeq" id="WP_004024571.1">
    <property type="nucleotide sequence ID" value="NZ_AGFP01000002.1"/>
</dbReference>
<dbReference type="AlphaFoldDB" id="A0A6P1LDI8"/>
<dbReference type="Proteomes" id="UP000464283">
    <property type="component" value="Chromosome"/>
</dbReference>
<organism evidence="1 2">
    <name type="scientific">Malacoplasma iowae 695</name>
    <dbReference type="NCBI Taxonomy" id="1048830"/>
    <lineage>
        <taxon>Bacteria</taxon>
        <taxon>Bacillati</taxon>
        <taxon>Mycoplasmatota</taxon>
        <taxon>Mycoplasmoidales</taxon>
        <taxon>Mycoplasmoidaceae</taxon>
        <taxon>Malacoplasma</taxon>
    </lineage>
</organism>
<evidence type="ECO:0000313" key="2">
    <source>
        <dbReference type="Proteomes" id="UP000464283"/>
    </source>
</evidence>
<dbReference type="KEGG" id="miw:EER00_01015"/>
<name>A0A6P1LDI8_MALIO</name>
<dbReference type="EMBL" id="CP033512">
    <property type="protein sequence ID" value="QHG89478.1"/>
    <property type="molecule type" value="Genomic_DNA"/>
</dbReference>
<evidence type="ECO:0000313" key="1">
    <source>
        <dbReference type="EMBL" id="QHG89478.1"/>
    </source>
</evidence>
<dbReference type="GeneID" id="96866760"/>
<sequence>MNETYACSNQENKKRSTEKEIHNLIISQGTNADWNEIDNTGLWLISNEMLESQYISSDIPLKKNNLVNVKDEYENMRPYIFLFKNKLNHNKECFQNMVNNIEPGYIYIVELKRIERNNLEKPKNDPVSQIINYINRIETIAANNTRKIKLEQDKNQYIFRTFIICDIDDKYHNKLIEKSFSSYKNKNYYVKIANLKEFNDLYDFSEKNSKENEQCKIIMEVYSYEYLIEMNLIKYNDLIKAYEKDLNKKGDM</sequence>
<reference evidence="2" key="1">
    <citation type="submission" date="2018-11" db="EMBL/GenBank/DDBJ databases">
        <title>The first complete genome sequence of Mycoplasma iowae strain 695.</title>
        <authorList>
            <person name="Ghanem M."/>
            <person name="El-Gazzar M."/>
        </authorList>
    </citation>
    <scope>NUCLEOTIDE SEQUENCE [LARGE SCALE GENOMIC DNA]</scope>
    <source>
        <strain evidence="2">695</strain>
    </source>
</reference>